<protein>
    <submittedName>
        <fullName evidence="5">GNAT family N-acetyltransferase</fullName>
    </submittedName>
</protein>
<evidence type="ECO:0000313" key="5">
    <source>
        <dbReference type="EMBL" id="NEY83109.1"/>
    </source>
</evidence>
<dbReference type="AlphaFoldDB" id="A0A6B3VYB7"/>
<reference evidence="4 7" key="2">
    <citation type="submission" date="2020-07" db="EMBL/GenBank/DDBJ databases">
        <authorList>
            <person name="Feng H."/>
        </authorList>
    </citation>
    <scope>NUCLEOTIDE SEQUENCE [LARGE SCALE GENOMIC DNA]</scope>
    <source>
        <strain evidence="7">s-12</strain>
        <strain evidence="4">S-12</strain>
    </source>
</reference>
<dbReference type="InterPro" id="IPR000182">
    <property type="entry name" value="GNAT_dom"/>
</dbReference>
<dbReference type="Proteomes" id="UP000472971">
    <property type="component" value="Unassembled WGS sequence"/>
</dbReference>
<dbReference type="InterPro" id="IPR050832">
    <property type="entry name" value="Bact_Acetyltransf"/>
</dbReference>
<dbReference type="GO" id="GO:0016747">
    <property type="term" value="F:acyltransferase activity, transferring groups other than amino-acyl groups"/>
    <property type="evidence" value="ECO:0007669"/>
    <property type="project" value="InterPro"/>
</dbReference>
<dbReference type="PANTHER" id="PTHR43877:SF2">
    <property type="entry name" value="AMINOALKYLPHOSPHONATE N-ACETYLTRANSFERASE-RELATED"/>
    <property type="match status" value="1"/>
</dbReference>
<dbReference type="Proteomes" id="UP000570010">
    <property type="component" value="Unassembled WGS sequence"/>
</dbReference>
<evidence type="ECO:0000313" key="6">
    <source>
        <dbReference type="Proteomes" id="UP000472971"/>
    </source>
</evidence>
<dbReference type="SUPFAM" id="SSF55729">
    <property type="entry name" value="Acyl-CoA N-acyltransferases (Nat)"/>
    <property type="match status" value="1"/>
</dbReference>
<evidence type="ECO:0000313" key="7">
    <source>
        <dbReference type="Proteomes" id="UP000570010"/>
    </source>
</evidence>
<keyword evidence="2" id="KW-0012">Acyltransferase</keyword>
<evidence type="ECO:0000259" key="3">
    <source>
        <dbReference type="PROSITE" id="PS51186"/>
    </source>
</evidence>
<dbReference type="EMBL" id="JAAIWN010000074">
    <property type="protein sequence ID" value="NEY83109.1"/>
    <property type="molecule type" value="Genomic_DNA"/>
</dbReference>
<dbReference type="PANTHER" id="PTHR43877">
    <property type="entry name" value="AMINOALKYLPHOSPHONATE N-ACETYLTRANSFERASE-RELATED-RELATED"/>
    <property type="match status" value="1"/>
</dbReference>
<evidence type="ECO:0000313" key="4">
    <source>
        <dbReference type="EMBL" id="MBA4536186.1"/>
    </source>
</evidence>
<dbReference type="CDD" id="cd04301">
    <property type="entry name" value="NAT_SF"/>
    <property type="match status" value="1"/>
</dbReference>
<comment type="caution">
    <text evidence="5">The sequence shown here is derived from an EMBL/GenBank/DDBJ whole genome shotgun (WGS) entry which is preliminary data.</text>
</comment>
<dbReference type="InterPro" id="IPR016181">
    <property type="entry name" value="Acyl_CoA_acyltransferase"/>
</dbReference>
<dbReference type="Gene3D" id="3.40.630.30">
    <property type="match status" value="1"/>
</dbReference>
<sequence length="146" mass="16794">MNIYKATKEDLSGVANLFNMYRVFYQQPSNVQKASQFLSERFEKEESVIFVAVENGNYLGFTQLYPSFSSVSLKRLWILNDLFVHEKARKRGIGKKLLAAAKEYAEKSGAKGLTLQTAKDNFSAQRLYENNGYKQDADFLYYDLTL</sequence>
<accession>A0A6B3VYB7</accession>
<dbReference type="PROSITE" id="PS51186">
    <property type="entry name" value="GNAT"/>
    <property type="match status" value="1"/>
</dbReference>
<reference evidence="5 6" key="1">
    <citation type="submission" date="2020-02" db="EMBL/GenBank/DDBJ databases">
        <title>Bacillus aquiflavi sp. nov., isolated from yellow water of strong flavor Chinese baijiu in Yibin region of China.</title>
        <authorList>
            <person name="Xie J."/>
        </authorList>
    </citation>
    <scope>NUCLEOTIDE SEQUENCE [LARGE SCALE GENOMIC DNA]</scope>
    <source>
        <strain evidence="5 6">3H-10</strain>
    </source>
</reference>
<dbReference type="RefSeq" id="WP_163243511.1">
    <property type="nucleotide sequence ID" value="NZ_CP082780.1"/>
</dbReference>
<feature type="domain" description="N-acetyltransferase" evidence="3">
    <location>
        <begin position="1"/>
        <end position="146"/>
    </location>
</feature>
<dbReference type="EMBL" id="JACEIO010000004">
    <property type="protein sequence ID" value="MBA4536186.1"/>
    <property type="molecule type" value="Genomic_DNA"/>
</dbReference>
<gene>
    <name evidence="5" type="ORF">G4D64_16790</name>
    <name evidence="4" type="ORF">H1Z61_03275</name>
</gene>
<name>A0A6B3VYB7_9BACI</name>
<evidence type="ECO:0000256" key="2">
    <source>
        <dbReference type="ARBA" id="ARBA00023315"/>
    </source>
</evidence>
<organism evidence="5 6">
    <name type="scientific">Bacillus aquiflavi</name>
    <dbReference type="NCBI Taxonomy" id="2672567"/>
    <lineage>
        <taxon>Bacteria</taxon>
        <taxon>Bacillati</taxon>
        <taxon>Bacillota</taxon>
        <taxon>Bacilli</taxon>
        <taxon>Bacillales</taxon>
        <taxon>Bacillaceae</taxon>
        <taxon>Bacillus</taxon>
    </lineage>
</organism>
<evidence type="ECO:0000256" key="1">
    <source>
        <dbReference type="ARBA" id="ARBA00022679"/>
    </source>
</evidence>
<keyword evidence="1 5" id="KW-0808">Transferase</keyword>
<proteinExistence type="predicted"/>
<keyword evidence="6" id="KW-1185">Reference proteome</keyword>
<dbReference type="Pfam" id="PF00583">
    <property type="entry name" value="Acetyltransf_1"/>
    <property type="match status" value="1"/>
</dbReference>